<proteinExistence type="predicted"/>
<evidence type="ECO:0000313" key="2">
    <source>
        <dbReference type="Proteomes" id="UP000198649"/>
    </source>
</evidence>
<dbReference type="AlphaFoldDB" id="A0A1I3LKW9"/>
<protein>
    <submittedName>
        <fullName evidence="1">Uncharacterized protein</fullName>
    </submittedName>
</protein>
<dbReference type="RefSeq" id="WP_170259189.1">
    <property type="nucleotide sequence ID" value="NZ_BKAF01000017.1"/>
</dbReference>
<sequence length="45" mass="4695">MSAPQWEVTAVLVQSDPWLRPPSDADRVLVEACGGTVNETVAGAA</sequence>
<evidence type="ECO:0000313" key="1">
    <source>
        <dbReference type="EMBL" id="SFI85382.1"/>
    </source>
</evidence>
<organism evidence="1 2">
    <name type="scientific">Nocardioides psychrotolerans</name>
    <dbReference type="NCBI Taxonomy" id="1005945"/>
    <lineage>
        <taxon>Bacteria</taxon>
        <taxon>Bacillati</taxon>
        <taxon>Actinomycetota</taxon>
        <taxon>Actinomycetes</taxon>
        <taxon>Propionibacteriales</taxon>
        <taxon>Nocardioidaceae</taxon>
        <taxon>Nocardioides</taxon>
    </lineage>
</organism>
<reference evidence="1 2" key="1">
    <citation type="submission" date="2016-10" db="EMBL/GenBank/DDBJ databases">
        <authorList>
            <person name="de Groot N.N."/>
        </authorList>
    </citation>
    <scope>NUCLEOTIDE SEQUENCE [LARGE SCALE GENOMIC DNA]</scope>
    <source>
        <strain evidence="1 2">CGMCC 1.11156</strain>
    </source>
</reference>
<keyword evidence="2" id="KW-1185">Reference proteome</keyword>
<gene>
    <name evidence="1" type="ORF">SAMN05216561_11414</name>
</gene>
<dbReference type="Proteomes" id="UP000198649">
    <property type="component" value="Unassembled WGS sequence"/>
</dbReference>
<accession>A0A1I3LKW9</accession>
<dbReference type="EMBL" id="FOQG01000014">
    <property type="protein sequence ID" value="SFI85382.1"/>
    <property type="molecule type" value="Genomic_DNA"/>
</dbReference>
<name>A0A1I3LKW9_9ACTN</name>